<organism evidence="1 2">
    <name type="scientific">Candidatus Faecalibacterium intestinigallinarum</name>
    <dbReference type="NCBI Taxonomy" id="2838581"/>
    <lineage>
        <taxon>Bacteria</taxon>
        <taxon>Bacillati</taxon>
        <taxon>Bacillota</taxon>
        <taxon>Clostridia</taxon>
        <taxon>Eubacteriales</taxon>
        <taxon>Oscillospiraceae</taxon>
        <taxon>Faecalibacterium</taxon>
    </lineage>
</organism>
<gene>
    <name evidence="1" type="ORF">H9890_03145</name>
</gene>
<dbReference type="Proteomes" id="UP000823933">
    <property type="component" value="Unassembled WGS sequence"/>
</dbReference>
<dbReference type="Pfam" id="PF06995">
    <property type="entry name" value="Phage_P2_GpU"/>
    <property type="match status" value="1"/>
</dbReference>
<protein>
    <submittedName>
        <fullName evidence="1">Phage tail protein</fullName>
    </submittedName>
</protein>
<evidence type="ECO:0000313" key="2">
    <source>
        <dbReference type="Proteomes" id="UP000823933"/>
    </source>
</evidence>
<reference evidence="1" key="1">
    <citation type="journal article" date="2021" name="PeerJ">
        <title>Extensive microbial diversity within the chicken gut microbiome revealed by metagenomics and culture.</title>
        <authorList>
            <person name="Gilroy R."/>
            <person name="Ravi A."/>
            <person name="Getino M."/>
            <person name="Pursley I."/>
            <person name="Horton D.L."/>
            <person name="Alikhan N.F."/>
            <person name="Baker D."/>
            <person name="Gharbi K."/>
            <person name="Hall N."/>
            <person name="Watson M."/>
            <person name="Adriaenssens E.M."/>
            <person name="Foster-Nyarko E."/>
            <person name="Jarju S."/>
            <person name="Secka A."/>
            <person name="Antonio M."/>
            <person name="Oren A."/>
            <person name="Chaudhuri R.R."/>
            <person name="La Ragione R."/>
            <person name="Hildebrand F."/>
            <person name="Pallen M.J."/>
        </authorList>
    </citation>
    <scope>NUCLEOTIDE SEQUENCE</scope>
    <source>
        <strain evidence="1">ChiHcolR34-3080</strain>
    </source>
</reference>
<accession>A0A9D1Q9H4</accession>
<dbReference type="AlphaFoldDB" id="A0A9D1Q9H4"/>
<name>A0A9D1Q9H4_9FIRM</name>
<proteinExistence type="predicted"/>
<comment type="caution">
    <text evidence="1">The sequence shown here is derived from an EMBL/GenBank/DDBJ whole genome shotgun (WGS) entry which is preliminary data.</text>
</comment>
<sequence>MIGTLGSNIVFRVSDSYALTFNGMTRDVTSRWAVHETPGIKPKPEFLGPGLQTISLPITLSASLGVRPRSVLESIEQMVENGEAEYFILGNRPVGANRFRITGASETWDLIYNKGELARASLTITLEEYT</sequence>
<evidence type="ECO:0000313" key="1">
    <source>
        <dbReference type="EMBL" id="HIW08383.1"/>
    </source>
</evidence>
<reference evidence="1" key="2">
    <citation type="submission" date="2021-04" db="EMBL/GenBank/DDBJ databases">
        <authorList>
            <person name="Gilroy R."/>
        </authorList>
    </citation>
    <scope>NUCLEOTIDE SEQUENCE</scope>
    <source>
        <strain evidence="1">ChiHcolR34-3080</strain>
    </source>
</reference>
<dbReference type="InterPro" id="IPR009734">
    <property type="entry name" value="Myoviridae_GpU"/>
</dbReference>
<dbReference type="EMBL" id="DXHQ01000037">
    <property type="protein sequence ID" value="HIW08383.1"/>
    <property type="molecule type" value="Genomic_DNA"/>
</dbReference>